<evidence type="ECO:0000313" key="14">
    <source>
        <dbReference type="RefSeq" id="XP_031747612.1"/>
    </source>
</evidence>
<dbReference type="GO" id="GO:0005886">
    <property type="term" value="C:plasma membrane"/>
    <property type="evidence" value="ECO:0000318"/>
    <property type="project" value="GO_Central"/>
</dbReference>
<evidence type="ECO:0000256" key="1">
    <source>
        <dbReference type="ARBA" id="ARBA00004651"/>
    </source>
</evidence>
<dbReference type="GO" id="GO:0050911">
    <property type="term" value="P:detection of chemical stimulus involved in sensory perception of smell"/>
    <property type="evidence" value="ECO:0000318"/>
    <property type="project" value="GO_Central"/>
</dbReference>
<feature type="transmembrane region" description="Helical" evidence="11">
    <location>
        <begin position="128"/>
        <end position="152"/>
    </location>
</feature>
<evidence type="ECO:0000256" key="2">
    <source>
        <dbReference type="ARBA" id="ARBA00022475"/>
    </source>
</evidence>
<keyword evidence="5" id="KW-0552">Olfaction</keyword>
<feature type="transmembrane region" description="Helical" evidence="11">
    <location>
        <begin position="199"/>
        <end position="216"/>
    </location>
</feature>
<feature type="domain" description="G-protein coupled receptors family 1 profile" evidence="12">
    <location>
        <begin position="1"/>
        <end position="214"/>
    </location>
</feature>
<evidence type="ECO:0000256" key="4">
    <source>
        <dbReference type="ARBA" id="ARBA00022692"/>
    </source>
</evidence>
<dbReference type="GO" id="GO:0004930">
    <property type="term" value="F:G protein-coupled receptor activity"/>
    <property type="evidence" value="ECO:0007669"/>
    <property type="project" value="UniProtKB-KW"/>
</dbReference>
<comment type="subcellular location">
    <subcellularLocation>
        <location evidence="1">Cell membrane</location>
        <topology evidence="1">Multi-pass membrane protein</topology>
    </subcellularLocation>
</comment>
<keyword evidence="4 11" id="KW-0812">Transmembrane</keyword>
<dbReference type="Gene3D" id="1.20.1070.10">
    <property type="entry name" value="Rhodopsin 7-helix transmembrane proteins"/>
    <property type="match status" value="1"/>
</dbReference>
<proteinExistence type="predicted"/>
<sequence>MSAIHPRFLASLISKNNRISFIGCFVQMFVADTLGAAESYLLAVMAFDRDLAINRPLHYPAVMTKRFCIGLAVLPWLIGTVIMFIGTMLTANLEFCGPNEIDHFFCDFPPLQILACSDSLVSNAVTSVLAVIGCGIPFFIILVVYIRIIITVSKIKTSKGKQRAFSTCSSHLIVASLYYVTLGIVYFKPNGNPYKKYFTLMYALISPVLNPFIYTLRNKDVKAALSKSKLLNIVPCLFHYSQSR</sequence>
<feature type="transmembrane region" description="Helical" evidence="11">
    <location>
        <begin position="20"/>
        <end position="47"/>
    </location>
</feature>
<gene>
    <name evidence="15" type="primary">or10bo1</name>
    <name evidence="14" type="synonym">LOC100496538</name>
</gene>
<evidence type="ECO:0000256" key="10">
    <source>
        <dbReference type="ARBA" id="ARBA00023224"/>
    </source>
</evidence>
<keyword evidence="7" id="KW-0297">G-protein coupled receptor</keyword>
<dbReference type="Xenbase" id="XB-GENE-29083211">
    <property type="gene designation" value="or10bo1"/>
</dbReference>
<evidence type="ECO:0000256" key="9">
    <source>
        <dbReference type="ARBA" id="ARBA00023170"/>
    </source>
</evidence>
<dbReference type="PANTHER" id="PTHR26453">
    <property type="entry name" value="OLFACTORY RECEPTOR"/>
    <property type="match status" value="1"/>
</dbReference>
<organism evidence="13 14">
    <name type="scientific">Xenopus tropicalis</name>
    <name type="common">Western clawed frog</name>
    <name type="synonym">Silurana tropicalis</name>
    <dbReference type="NCBI Taxonomy" id="8364"/>
    <lineage>
        <taxon>Eukaryota</taxon>
        <taxon>Metazoa</taxon>
        <taxon>Chordata</taxon>
        <taxon>Craniata</taxon>
        <taxon>Vertebrata</taxon>
        <taxon>Euteleostomi</taxon>
        <taxon>Amphibia</taxon>
        <taxon>Batrachia</taxon>
        <taxon>Anura</taxon>
        <taxon>Pipoidea</taxon>
        <taxon>Pipidae</taxon>
        <taxon>Xenopodinae</taxon>
        <taxon>Xenopus</taxon>
        <taxon>Silurana</taxon>
    </lineage>
</organism>
<dbReference type="Proteomes" id="UP000008143">
    <property type="component" value="Chromosome 8"/>
</dbReference>
<keyword evidence="3" id="KW-0716">Sensory transduction</keyword>
<evidence type="ECO:0000313" key="13">
    <source>
        <dbReference type="Proteomes" id="UP000008143"/>
    </source>
</evidence>
<dbReference type="InterPro" id="IPR000725">
    <property type="entry name" value="Olfact_rcpt"/>
</dbReference>
<dbReference type="AlphaFoldDB" id="A0A8J1IPT8"/>
<keyword evidence="9" id="KW-0675">Receptor</keyword>
<protein>
    <submittedName>
        <fullName evidence="14">Olfactory receptor 10A2-like</fullName>
    </submittedName>
</protein>
<keyword evidence="2" id="KW-1003">Cell membrane</keyword>
<evidence type="ECO:0000256" key="8">
    <source>
        <dbReference type="ARBA" id="ARBA00023136"/>
    </source>
</evidence>
<keyword evidence="13" id="KW-1185">Reference proteome</keyword>
<evidence type="ECO:0000313" key="15">
    <source>
        <dbReference type="Xenbase" id="XB-GENE-29083211"/>
    </source>
</evidence>
<feature type="transmembrane region" description="Helical" evidence="11">
    <location>
        <begin position="164"/>
        <end position="187"/>
    </location>
</feature>
<evidence type="ECO:0000256" key="11">
    <source>
        <dbReference type="SAM" id="Phobius"/>
    </source>
</evidence>
<dbReference type="PRINTS" id="PR00245">
    <property type="entry name" value="OLFACTORYR"/>
</dbReference>
<evidence type="ECO:0000256" key="3">
    <source>
        <dbReference type="ARBA" id="ARBA00022606"/>
    </source>
</evidence>
<dbReference type="SUPFAM" id="SSF81321">
    <property type="entry name" value="Family A G protein-coupled receptor-like"/>
    <property type="match status" value="1"/>
</dbReference>
<dbReference type="OrthoDB" id="5967130at2759"/>
<evidence type="ECO:0000256" key="6">
    <source>
        <dbReference type="ARBA" id="ARBA00022989"/>
    </source>
</evidence>
<feature type="transmembrane region" description="Helical" evidence="11">
    <location>
        <begin position="67"/>
        <end position="89"/>
    </location>
</feature>
<dbReference type="PROSITE" id="PS50262">
    <property type="entry name" value="G_PROTEIN_RECEP_F1_2"/>
    <property type="match status" value="1"/>
</dbReference>
<keyword evidence="8 11" id="KW-0472">Membrane</keyword>
<accession>A0A8J1IPT8</accession>
<dbReference type="GO" id="GO:0004984">
    <property type="term" value="F:olfactory receptor activity"/>
    <property type="evidence" value="ECO:0000318"/>
    <property type="project" value="GO_Central"/>
</dbReference>
<dbReference type="RefSeq" id="XP_031747612.1">
    <property type="nucleotide sequence ID" value="XM_031891752.1"/>
</dbReference>
<evidence type="ECO:0000256" key="5">
    <source>
        <dbReference type="ARBA" id="ARBA00022725"/>
    </source>
</evidence>
<dbReference type="FunFam" id="1.20.1070.10:FF:000015">
    <property type="entry name" value="Olfactory receptor"/>
    <property type="match status" value="1"/>
</dbReference>
<dbReference type="AGR" id="Xenbase:XB-GENE-29083211"/>
<dbReference type="InterPro" id="IPR000276">
    <property type="entry name" value="GPCR_Rhodpsn"/>
</dbReference>
<evidence type="ECO:0000256" key="7">
    <source>
        <dbReference type="ARBA" id="ARBA00023040"/>
    </source>
</evidence>
<keyword evidence="6 11" id="KW-1133">Transmembrane helix</keyword>
<keyword evidence="10" id="KW-0807">Transducer</keyword>
<dbReference type="CDD" id="cd13954">
    <property type="entry name" value="7tmA_OR"/>
    <property type="match status" value="1"/>
</dbReference>
<dbReference type="InterPro" id="IPR017452">
    <property type="entry name" value="GPCR_Rhodpsn_7TM"/>
</dbReference>
<evidence type="ECO:0000259" key="12">
    <source>
        <dbReference type="PROSITE" id="PS50262"/>
    </source>
</evidence>
<dbReference type="Pfam" id="PF13853">
    <property type="entry name" value="7tm_4"/>
    <property type="match status" value="1"/>
</dbReference>
<reference evidence="14" key="1">
    <citation type="submission" date="2025-08" db="UniProtKB">
        <authorList>
            <consortium name="RefSeq"/>
        </authorList>
    </citation>
    <scope>IDENTIFICATION</scope>
    <source>
        <strain evidence="14">Nigerian</strain>
        <tissue evidence="14">Liver and blood</tissue>
    </source>
</reference>
<name>A0A8J1IPT8_XENTR</name>
<dbReference type="KEGG" id="xtr:100496538"/>
<dbReference type="PRINTS" id="PR00237">
    <property type="entry name" value="GPCRRHODOPSN"/>
</dbReference>